<dbReference type="Proteomes" id="UP000540929">
    <property type="component" value="Unassembled WGS sequence"/>
</dbReference>
<feature type="transmembrane region" description="Helical" evidence="1">
    <location>
        <begin position="6"/>
        <end position="25"/>
    </location>
</feature>
<dbReference type="Proteomes" id="UP000572540">
    <property type="component" value="Unassembled WGS sequence"/>
</dbReference>
<organism evidence="3 4">
    <name type="scientific">Paraburkholderia bryophila</name>
    <dbReference type="NCBI Taxonomy" id="420952"/>
    <lineage>
        <taxon>Bacteria</taxon>
        <taxon>Pseudomonadati</taxon>
        <taxon>Pseudomonadota</taxon>
        <taxon>Betaproteobacteria</taxon>
        <taxon>Burkholderiales</taxon>
        <taxon>Burkholderiaceae</taxon>
        <taxon>Paraburkholderia</taxon>
    </lineage>
</organism>
<evidence type="ECO:0000313" key="3">
    <source>
        <dbReference type="EMBL" id="NYH24342.1"/>
    </source>
</evidence>
<dbReference type="EMBL" id="JACCAU010000001">
    <property type="protein sequence ID" value="NYH13135.1"/>
    <property type="molecule type" value="Genomic_DNA"/>
</dbReference>
<sequence>MDTHLMIGVAVMFGLIGIAASRDLLRRLREQQPQLAPIKVERADLRAQRLDR</sequence>
<name>A0A7Y9WNV6_9BURK</name>
<keyword evidence="4" id="KW-1185">Reference proteome</keyword>
<proteinExistence type="predicted"/>
<reference evidence="4 5" key="1">
    <citation type="submission" date="2020-07" db="EMBL/GenBank/DDBJ databases">
        <title>Exploring microbial biodiversity for novel pathways involved in the catabolism of aromatic compounds derived from lignin.</title>
        <authorList>
            <person name="Elkins J."/>
        </authorList>
    </citation>
    <scope>NUCLEOTIDE SEQUENCE [LARGE SCALE GENOMIC DNA]</scope>
    <source>
        <strain evidence="2 5">H2C3B</strain>
        <strain evidence="3 4">H2C3C</strain>
    </source>
</reference>
<protein>
    <submittedName>
        <fullName evidence="3">Uncharacterized protein</fullName>
    </submittedName>
</protein>
<evidence type="ECO:0000313" key="4">
    <source>
        <dbReference type="Proteomes" id="UP000540929"/>
    </source>
</evidence>
<comment type="caution">
    <text evidence="3">The sequence shown here is derived from an EMBL/GenBank/DDBJ whole genome shotgun (WGS) entry which is preliminary data.</text>
</comment>
<dbReference type="RefSeq" id="WP_179703628.1">
    <property type="nucleotide sequence ID" value="NZ_JACCAS010000001.1"/>
</dbReference>
<dbReference type="EMBL" id="JACCAS010000001">
    <property type="protein sequence ID" value="NYH24342.1"/>
    <property type="molecule type" value="Genomic_DNA"/>
</dbReference>
<keyword evidence="1" id="KW-0812">Transmembrane</keyword>
<dbReference type="AlphaFoldDB" id="A0A7Y9WNV6"/>
<gene>
    <name evidence="3" type="ORF">GGD40_003821</name>
    <name evidence="2" type="ORF">GGD41_000363</name>
</gene>
<evidence type="ECO:0000313" key="2">
    <source>
        <dbReference type="EMBL" id="NYH13135.1"/>
    </source>
</evidence>
<keyword evidence="1" id="KW-1133">Transmembrane helix</keyword>
<accession>A0A7Y9WNV6</accession>
<evidence type="ECO:0000256" key="1">
    <source>
        <dbReference type="SAM" id="Phobius"/>
    </source>
</evidence>
<evidence type="ECO:0000313" key="5">
    <source>
        <dbReference type="Proteomes" id="UP000572540"/>
    </source>
</evidence>
<keyword evidence="1" id="KW-0472">Membrane</keyword>